<protein>
    <recommendedName>
        <fullName evidence="1">DUF6589 domain-containing protein</fullName>
    </recommendedName>
</protein>
<sequence length="273" mass="30748">MEEILTHLHQYVPQIQYEKDVTVPVINATVKVTEGRTHSILLGGDQLSQARARSALKSKANSQAPQKKLEGLIPTIEDWHTKLTLFEVIWKYFVRPESSSDHGTAYQLRNLLGRSNVVTKPKKNLNACEDFLILLLRAYVTYAAMDVLQMENVDDTSNSLAEDLWLKSNEHRRKVLDSILTSIIDKFVDVKYNSEPLSSKDVVFSYAKQLISIGCLYMEFADGVKEGDGEGCCDVGATSWLLLETATGRTMHLKQCNCCISTSMLCPHSFQKR</sequence>
<reference evidence="2" key="1">
    <citation type="submission" date="2017-05" db="UniProtKB">
        <authorList>
            <consortium name="EnsemblMetazoa"/>
        </authorList>
    </citation>
    <scope>IDENTIFICATION</scope>
</reference>
<proteinExistence type="predicted"/>
<feature type="domain" description="DUF6589" evidence="1">
    <location>
        <begin position="31"/>
        <end position="228"/>
    </location>
</feature>
<dbReference type="InterPro" id="IPR046496">
    <property type="entry name" value="DUF6589"/>
</dbReference>
<evidence type="ECO:0000259" key="1">
    <source>
        <dbReference type="Pfam" id="PF20231"/>
    </source>
</evidence>
<name>A0A1X7T238_AMPQE</name>
<dbReference type="InParanoid" id="A0A1X7T238"/>
<evidence type="ECO:0000313" key="2">
    <source>
        <dbReference type="EnsemblMetazoa" id="Aqu2.1.08526_001"/>
    </source>
</evidence>
<accession>A0A1X7T238</accession>
<organism evidence="2">
    <name type="scientific">Amphimedon queenslandica</name>
    <name type="common">Sponge</name>
    <dbReference type="NCBI Taxonomy" id="400682"/>
    <lineage>
        <taxon>Eukaryota</taxon>
        <taxon>Metazoa</taxon>
        <taxon>Porifera</taxon>
        <taxon>Demospongiae</taxon>
        <taxon>Heteroscleromorpha</taxon>
        <taxon>Haplosclerida</taxon>
        <taxon>Niphatidae</taxon>
        <taxon>Amphimedon</taxon>
    </lineage>
</organism>
<dbReference type="Pfam" id="PF20231">
    <property type="entry name" value="DUF6589"/>
    <property type="match status" value="1"/>
</dbReference>
<dbReference type="OrthoDB" id="6087265at2759"/>
<dbReference type="AlphaFoldDB" id="A0A1X7T238"/>
<dbReference type="EnsemblMetazoa" id="Aqu2.1.08526_001">
    <property type="protein sequence ID" value="Aqu2.1.08526_001"/>
    <property type="gene ID" value="Aqu2.1.08526"/>
</dbReference>